<comment type="caution">
    <text evidence="1">The sequence shown here is derived from an EMBL/GenBank/DDBJ whole genome shotgun (WGS) entry which is preliminary data.</text>
</comment>
<dbReference type="AlphaFoldDB" id="A0AA38KYA3"/>
<feature type="non-terminal residue" evidence="1">
    <location>
        <position position="159"/>
    </location>
</feature>
<keyword evidence="2" id="KW-1185">Reference proteome</keyword>
<proteinExistence type="predicted"/>
<organism evidence="1 2">
    <name type="scientific">Taxus chinensis</name>
    <name type="common">Chinese yew</name>
    <name type="synonym">Taxus wallichiana var. chinensis</name>
    <dbReference type="NCBI Taxonomy" id="29808"/>
    <lineage>
        <taxon>Eukaryota</taxon>
        <taxon>Viridiplantae</taxon>
        <taxon>Streptophyta</taxon>
        <taxon>Embryophyta</taxon>
        <taxon>Tracheophyta</taxon>
        <taxon>Spermatophyta</taxon>
        <taxon>Pinopsida</taxon>
        <taxon>Pinidae</taxon>
        <taxon>Conifers II</taxon>
        <taxon>Cupressales</taxon>
        <taxon>Taxaceae</taxon>
        <taxon>Taxus</taxon>
    </lineage>
</organism>
<sequence length="159" mass="18198">VEEWPRANSGMAYVFMENLLIIRPSKANTVNLALHWVRPSFFGNLVYEVENYNMAFWDVGVGEQGSLTMDVGVFKELEKWFGVLMNFSEKLVAFALDINLGHARIKLPNLKSLNLPLEPMPSQWSKLRDSTGGTYDYLWRGWVNAYVVDMEFNVGQVSL</sequence>
<gene>
    <name evidence="1" type="ORF">KI387_038042</name>
</gene>
<reference evidence="1 2" key="1">
    <citation type="journal article" date="2021" name="Nat. Plants">
        <title>The Taxus genome provides insights into paclitaxel biosynthesis.</title>
        <authorList>
            <person name="Xiong X."/>
            <person name="Gou J."/>
            <person name="Liao Q."/>
            <person name="Li Y."/>
            <person name="Zhou Q."/>
            <person name="Bi G."/>
            <person name="Li C."/>
            <person name="Du R."/>
            <person name="Wang X."/>
            <person name="Sun T."/>
            <person name="Guo L."/>
            <person name="Liang H."/>
            <person name="Lu P."/>
            <person name="Wu Y."/>
            <person name="Zhang Z."/>
            <person name="Ro D.K."/>
            <person name="Shang Y."/>
            <person name="Huang S."/>
            <person name="Yan J."/>
        </authorList>
    </citation>
    <scope>NUCLEOTIDE SEQUENCE [LARGE SCALE GENOMIC DNA]</scope>
    <source>
        <strain evidence="1">Ta-2019</strain>
    </source>
</reference>
<protein>
    <submittedName>
        <fullName evidence="1">Uncharacterized protein</fullName>
    </submittedName>
</protein>
<evidence type="ECO:0000313" key="2">
    <source>
        <dbReference type="Proteomes" id="UP000824469"/>
    </source>
</evidence>
<name>A0AA38KYA3_TAXCH</name>
<feature type="non-terminal residue" evidence="1">
    <location>
        <position position="1"/>
    </location>
</feature>
<dbReference type="Proteomes" id="UP000824469">
    <property type="component" value="Unassembled WGS sequence"/>
</dbReference>
<accession>A0AA38KYA3</accession>
<dbReference type="EMBL" id="JAHRHJ020000007">
    <property type="protein sequence ID" value="KAH9310131.1"/>
    <property type="molecule type" value="Genomic_DNA"/>
</dbReference>
<evidence type="ECO:0000313" key="1">
    <source>
        <dbReference type="EMBL" id="KAH9310131.1"/>
    </source>
</evidence>